<feature type="transmembrane region" description="Helical" evidence="1">
    <location>
        <begin position="52"/>
        <end position="72"/>
    </location>
</feature>
<name>A0A5B7EN41_PORTR</name>
<accession>A0A5B7EN41</accession>
<evidence type="ECO:0000313" key="3">
    <source>
        <dbReference type="Proteomes" id="UP000324222"/>
    </source>
</evidence>
<reference evidence="2 3" key="1">
    <citation type="submission" date="2019-05" db="EMBL/GenBank/DDBJ databases">
        <title>Another draft genome of Portunus trituberculatus and its Hox gene families provides insights of decapod evolution.</title>
        <authorList>
            <person name="Jeong J.-H."/>
            <person name="Song I."/>
            <person name="Kim S."/>
            <person name="Choi T."/>
            <person name="Kim D."/>
            <person name="Ryu S."/>
            <person name="Kim W."/>
        </authorList>
    </citation>
    <scope>NUCLEOTIDE SEQUENCE [LARGE SCALE GENOMIC DNA]</scope>
    <source>
        <tissue evidence="2">Muscle</tissue>
    </source>
</reference>
<keyword evidence="1" id="KW-1133">Transmembrane helix</keyword>
<dbReference type="AlphaFoldDB" id="A0A5B7EN41"/>
<keyword evidence="1" id="KW-0472">Membrane</keyword>
<comment type="caution">
    <text evidence="2">The sequence shown here is derived from an EMBL/GenBank/DDBJ whole genome shotgun (WGS) entry which is preliminary data.</text>
</comment>
<dbReference type="OrthoDB" id="21124at2759"/>
<sequence>MELNDAWGLAPRGNGGGGVEPAPIASFLLRLLLGACCWVAVLGAFENNTCPDFFPCTILVIMTLCAEFPVLVAGRPFGARGHPALGHVKYGPPTRTPYRVIVENLSSRISWQVGPKKMFLLPFPFRASYPFLPLQFHNERAGPATVETRRATLNPSPLPSYHLHFLPPTFSCTQFQV</sequence>
<dbReference type="Proteomes" id="UP000324222">
    <property type="component" value="Unassembled WGS sequence"/>
</dbReference>
<organism evidence="2 3">
    <name type="scientific">Portunus trituberculatus</name>
    <name type="common">Swimming crab</name>
    <name type="synonym">Neptunus trituberculatus</name>
    <dbReference type="NCBI Taxonomy" id="210409"/>
    <lineage>
        <taxon>Eukaryota</taxon>
        <taxon>Metazoa</taxon>
        <taxon>Ecdysozoa</taxon>
        <taxon>Arthropoda</taxon>
        <taxon>Crustacea</taxon>
        <taxon>Multicrustacea</taxon>
        <taxon>Malacostraca</taxon>
        <taxon>Eumalacostraca</taxon>
        <taxon>Eucarida</taxon>
        <taxon>Decapoda</taxon>
        <taxon>Pleocyemata</taxon>
        <taxon>Brachyura</taxon>
        <taxon>Eubrachyura</taxon>
        <taxon>Portunoidea</taxon>
        <taxon>Portunidae</taxon>
        <taxon>Portuninae</taxon>
        <taxon>Portunus</taxon>
    </lineage>
</organism>
<evidence type="ECO:0000313" key="2">
    <source>
        <dbReference type="EMBL" id="MPC33834.1"/>
    </source>
</evidence>
<keyword evidence="3" id="KW-1185">Reference proteome</keyword>
<gene>
    <name evidence="2" type="primary">SRSF4</name>
    <name evidence="2" type="ORF">E2C01_027201</name>
</gene>
<protein>
    <submittedName>
        <fullName evidence="2">Serine/arginine-rich splicing factor 4</fullName>
    </submittedName>
</protein>
<dbReference type="EMBL" id="VSRR010002920">
    <property type="protein sequence ID" value="MPC33834.1"/>
    <property type="molecule type" value="Genomic_DNA"/>
</dbReference>
<evidence type="ECO:0000256" key="1">
    <source>
        <dbReference type="SAM" id="Phobius"/>
    </source>
</evidence>
<proteinExistence type="predicted"/>
<feature type="transmembrane region" description="Helical" evidence="1">
    <location>
        <begin position="24"/>
        <end position="45"/>
    </location>
</feature>
<keyword evidence="1" id="KW-0812">Transmembrane</keyword>